<keyword evidence="4" id="KW-1185">Reference proteome</keyword>
<keyword evidence="2" id="KW-1133">Transmembrane helix</keyword>
<keyword evidence="2" id="KW-0812">Transmembrane</keyword>
<name>A0ABX7RFA5_9GAMM</name>
<dbReference type="EMBL" id="CP071517">
    <property type="protein sequence ID" value="QSX76863.1"/>
    <property type="molecule type" value="Genomic_DNA"/>
</dbReference>
<organism evidence="3 4">
    <name type="scientific">Lysobacter arenosi</name>
    <dbReference type="NCBI Taxonomy" id="2795387"/>
    <lineage>
        <taxon>Bacteria</taxon>
        <taxon>Pseudomonadati</taxon>
        <taxon>Pseudomonadota</taxon>
        <taxon>Gammaproteobacteria</taxon>
        <taxon>Lysobacterales</taxon>
        <taxon>Lysobacteraceae</taxon>
        <taxon>Lysobacter</taxon>
    </lineage>
</organism>
<evidence type="ECO:0000256" key="2">
    <source>
        <dbReference type="SAM" id="Phobius"/>
    </source>
</evidence>
<proteinExistence type="predicted"/>
<keyword evidence="2" id="KW-0472">Membrane</keyword>
<feature type="region of interest" description="Disordered" evidence="1">
    <location>
        <begin position="1"/>
        <end position="23"/>
    </location>
</feature>
<sequence length="143" mass="15742">MEREWQAQERAMEQERRGVPLDPADPRLGEYRLIARALRTPAMEPVPFDLADQIVRRVEAAQTLGERVEGWLLRILIAVLAVVAVGAVALYGPGWASAFVALWPQPSAQATGWAGLLLGCLGLSLAWQKWGGRLLHHDHGHPA</sequence>
<protein>
    <submittedName>
        <fullName evidence="3">Uncharacterized protein</fullName>
    </submittedName>
</protein>
<dbReference type="Proteomes" id="UP000663400">
    <property type="component" value="Chromosome"/>
</dbReference>
<evidence type="ECO:0000313" key="4">
    <source>
        <dbReference type="Proteomes" id="UP000663400"/>
    </source>
</evidence>
<feature type="transmembrane region" description="Helical" evidence="2">
    <location>
        <begin position="71"/>
        <end position="90"/>
    </location>
</feature>
<feature type="transmembrane region" description="Helical" evidence="2">
    <location>
        <begin position="110"/>
        <end position="127"/>
    </location>
</feature>
<evidence type="ECO:0000313" key="3">
    <source>
        <dbReference type="EMBL" id="QSX76863.1"/>
    </source>
</evidence>
<accession>A0ABX7RFA5</accession>
<evidence type="ECO:0000256" key="1">
    <source>
        <dbReference type="SAM" id="MobiDB-lite"/>
    </source>
</evidence>
<gene>
    <name evidence="3" type="ORF">HIV01_015945</name>
</gene>
<reference evidence="3 4" key="1">
    <citation type="submission" date="2021-02" db="EMBL/GenBank/DDBJ databases">
        <title>Lysobacter arenosi sp. nov., isolated from soil of gangwondo yeongwol, south Korea.</title>
        <authorList>
            <person name="Kim K.R."/>
            <person name="Kim K.H."/>
            <person name="Jeon C.O."/>
        </authorList>
    </citation>
    <scope>NUCLEOTIDE SEQUENCE [LARGE SCALE GENOMIC DNA]</scope>
    <source>
        <strain evidence="3 4">R7</strain>
    </source>
</reference>